<feature type="compositionally biased region" description="Low complexity" evidence="2">
    <location>
        <begin position="1"/>
        <end position="14"/>
    </location>
</feature>
<evidence type="ECO:0000313" key="5">
    <source>
        <dbReference type="EMBL" id="CAK9203602.1"/>
    </source>
</evidence>
<dbReference type="InterPro" id="IPR037185">
    <property type="entry name" value="EmrE-like"/>
</dbReference>
<feature type="transmembrane region" description="Helical" evidence="3">
    <location>
        <begin position="215"/>
        <end position="235"/>
    </location>
</feature>
<feature type="transmembrane region" description="Helical" evidence="3">
    <location>
        <begin position="67"/>
        <end position="87"/>
    </location>
</feature>
<sequence length="360" mass="38040">MATMAGRSGSSISSDGEKSSEEVEEEEEEQSSKPWFVVPLLVCAVLAVSSAGAVTKLMVGAAPVANAGWRLQVTSLILSPGFIWQWLSLPIPDRQKVLLSVNLTIIGFSGIALALHFGLWVWSLEHTSLSHSLLFVSTPPIIVAAVACGIGQPLSKEEMLGVVVGMGGVVIVAAGSCREHDSEVTLLGDLASFAAAAAFVVYISAGRHLRVWMPLYVYAFPVTAVAALLLSLAGQVLGGSSGQISTPFGWLRTDYLLPVLFLAVGPGFVGHTGLNAVLKYSSSLIVAMAVTLEPPIGTFIGWILHVTPLPGIWTCIGGFVLLLGTMWLNYVSEQQQKVSKENLPLDDGGVHRPLHSDCSV</sequence>
<dbReference type="Proteomes" id="UP001497512">
    <property type="component" value="Chromosome 14"/>
</dbReference>
<gene>
    <name evidence="5" type="ORF">CSSPTR1EN2_LOCUS6968</name>
</gene>
<dbReference type="Pfam" id="PF00892">
    <property type="entry name" value="EamA"/>
    <property type="match status" value="1"/>
</dbReference>
<evidence type="ECO:0000256" key="1">
    <source>
        <dbReference type="ARBA" id="ARBA00007635"/>
    </source>
</evidence>
<dbReference type="SUPFAM" id="SSF103481">
    <property type="entry name" value="Multidrug resistance efflux transporter EmrE"/>
    <property type="match status" value="1"/>
</dbReference>
<keyword evidence="3" id="KW-0812">Transmembrane</keyword>
<feature type="transmembrane region" description="Helical" evidence="3">
    <location>
        <begin position="99"/>
        <end position="122"/>
    </location>
</feature>
<feature type="region of interest" description="Disordered" evidence="2">
    <location>
        <begin position="1"/>
        <end position="30"/>
    </location>
</feature>
<feature type="transmembrane region" description="Helical" evidence="3">
    <location>
        <begin position="284"/>
        <end position="305"/>
    </location>
</feature>
<feature type="transmembrane region" description="Helical" evidence="3">
    <location>
        <begin position="159"/>
        <end position="178"/>
    </location>
</feature>
<reference evidence="5" key="1">
    <citation type="submission" date="2024-02" db="EMBL/GenBank/DDBJ databases">
        <authorList>
            <consortium name="ELIXIR-Norway"/>
            <consortium name="Elixir Norway"/>
        </authorList>
    </citation>
    <scope>NUCLEOTIDE SEQUENCE</scope>
</reference>
<feature type="transmembrane region" description="Helical" evidence="3">
    <location>
        <begin position="184"/>
        <end position="203"/>
    </location>
</feature>
<evidence type="ECO:0000313" key="6">
    <source>
        <dbReference type="Proteomes" id="UP001497512"/>
    </source>
</evidence>
<name>A0ABP0TS04_9BRYO</name>
<evidence type="ECO:0000259" key="4">
    <source>
        <dbReference type="Pfam" id="PF00892"/>
    </source>
</evidence>
<dbReference type="EMBL" id="OZ019906">
    <property type="protein sequence ID" value="CAK9203602.1"/>
    <property type="molecule type" value="Genomic_DNA"/>
</dbReference>
<feature type="transmembrane region" description="Helical" evidence="3">
    <location>
        <begin position="255"/>
        <end position="277"/>
    </location>
</feature>
<keyword evidence="6" id="KW-1185">Reference proteome</keyword>
<feature type="domain" description="EamA" evidence="4">
    <location>
        <begin position="38"/>
        <end position="172"/>
    </location>
</feature>
<dbReference type="InterPro" id="IPR000620">
    <property type="entry name" value="EamA_dom"/>
</dbReference>
<proteinExistence type="inferred from homology"/>
<evidence type="ECO:0000256" key="2">
    <source>
        <dbReference type="SAM" id="MobiDB-lite"/>
    </source>
</evidence>
<dbReference type="PANTHER" id="PTHR22911:SF76">
    <property type="entry name" value="EAMA DOMAIN-CONTAINING PROTEIN"/>
    <property type="match status" value="1"/>
</dbReference>
<keyword evidence="3" id="KW-1133">Transmembrane helix</keyword>
<dbReference type="PANTHER" id="PTHR22911">
    <property type="entry name" value="ACYL-MALONYL CONDENSING ENZYME-RELATED"/>
    <property type="match status" value="1"/>
</dbReference>
<accession>A0ABP0TS04</accession>
<organism evidence="5 6">
    <name type="scientific">Sphagnum troendelagicum</name>
    <dbReference type="NCBI Taxonomy" id="128251"/>
    <lineage>
        <taxon>Eukaryota</taxon>
        <taxon>Viridiplantae</taxon>
        <taxon>Streptophyta</taxon>
        <taxon>Embryophyta</taxon>
        <taxon>Bryophyta</taxon>
        <taxon>Sphagnophytina</taxon>
        <taxon>Sphagnopsida</taxon>
        <taxon>Sphagnales</taxon>
        <taxon>Sphagnaceae</taxon>
        <taxon>Sphagnum</taxon>
    </lineage>
</organism>
<feature type="transmembrane region" description="Helical" evidence="3">
    <location>
        <begin position="311"/>
        <end position="331"/>
    </location>
</feature>
<keyword evidence="3" id="KW-0472">Membrane</keyword>
<comment type="similarity">
    <text evidence="1">Belongs to the drug/metabolite transporter (DMT) superfamily. Plant drug/metabolite exporter (P-DME) (TC 2.A.7.4) family.</text>
</comment>
<evidence type="ECO:0000256" key="3">
    <source>
        <dbReference type="SAM" id="Phobius"/>
    </source>
</evidence>
<feature type="transmembrane region" description="Helical" evidence="3">
    <location>
        <begin position="128"/>
        <end position="147"/>
    </location>
</feature>
<protein>
    <recommendedName>
        <fullName evidence="4">EamA domain-containing protein</fullName>
    </recommendedName>
</protein>
<feature type="transmembrane region" description="Helical" evidence="3">
    <location>
        <begin position="35"/>
        <end position="55"/>
    </location>
</feature>